<accession>A0A561BLI3</accession>
<evidence type="ECO:0000256" key="6">
    <source>
        <dbReference type="ARBA" id="ARBA00023136"/>
    </source>
</evidence>
<feature type="transmembrane region" description="Helical" evidence="8">
    <location>
        <begin position="431"/>
        <end position="451"/>
    </location>
</feature>
<evidence type="ECO:0000256" key="8">
    <source>
        <dbReference type="SAM" id="Phobius"/>
    </source>
</evidence>
<comment type="similarity">
    <text evidence="7">Belongs to the MptA/B family.</text>
</comment>
<feature type="transmembrane region" description="Helical" evidence="8">
    <location>
        <begin position="343"/>
        <end position="365"/>
    </location>
</feature>
<name>A0A561BLI3_9ACTN</name>
<feature type="transmembrane region" description="Helical" evidence="8">
    <location>
        <begin position="371"/>
        <end position="395"/>
    </location>
</feature>
<keyword evidence="6 8" id="KW-0472">Membrane</keyword>
<dbReference type="AlphaFoldDB" id="A0A561BLI3"/>
<keyword evidence="3 9" id="KW-0808">Transferase</keyword>
<comment type="subcellular location">
    <subcellularLocation>
        <location evidence="1">Membrane</location>
        <topology evidence="1">Multi-pass membrane protein</topology>
    </subcellularLocation>
</comment>
<dbReference type="InterPro" id="IPR049829">
    <property type="entry name" value="MptA/B-like"/>
</dbReference>
<evidence type="ECO:0000313" key="9">
    <source>
        <dbReference type="EMBL" id="TWD79697.1"/>
    </source>
</evidence>
<organism evidence="9 10">
    <name type="scientific">Kribbella amoyensis</name>
    <dbReference type="NCBI Taxonomy" id="996641"/>
    <lineage>
        <taxon>Bacteria</taxon>
        <taxon>Bacillati</taxon>
        <taxon>Actinomycetota</taxon>
        <taxon>Actinomycetes</taxon>
        <taxon>Propionibacteriales</taxon>
        <taxon>Kribbellaceae</taxon>
        <taxon>Kribbella</taxon>
    </lineage>
</organism>
<evidence type="ECO:0000256" key="3">
    <source>
        <dbReference type="ARBA" id="ARBA00022679"/>
    </source>
</evidence>
<evidence type="ECO:0000256" key="1">
    <source>
        <dbReference type="ARBA" id="ARBA00004141"/>
    </source>
</evidence>
<feature type="transmembrane region" description="Helical" evidence="8">
    <location>
        <begin position="76"/>
        <end position="94"/>
    </location>
</feature>
<gene>
    <name evidence="9" type="ORF">FB561_0761</name>
</gene>
<dbReference type="NCBIfam" id="NF038066">
    <property type="entry name" value="MptB"/>
    <property type="match status" value="1"/>
</dbReference>
<reference evidence="9 10" key="1">
    <citation type="submission" date="2019-06" db="EMBL/GenBank/DDBJ databases">
        <title>Sequencing the genomes of 1000 actinobacteria strains.</title>
        <authorList>
            <person name="Klenk H.-P."/>
        </authorList>
    </citation>
    <scope>NUCLEOTIDE SEQUENCE [LARGE SCALE GENOMIC DNA]</scope>
    <source>
        <strain evidence="9 10">DSM 24683</strain>
    </source>
</reference>
<proteinExistence type="inferred from homology"/>
<dbReference type="Pfam" id="PF26314">
    <property type="entry name" value="MptA_B_family"/>
    <property type="match status" value="1"/>
</dbReference>
<feature type="transmembrane region" description="Helical" evidence="8">
    <location>
        <begin position="217"/>
        <end position="235"/>
    </location>
</feature>
<feature type="transmembrane region" description="Helical" evidence="8">
    <location>
        <begin position="241"/>
        <end position="263"/>
    </location>
</feature>
<comment type="caution">
    <text evidence="9">The sequence shown here is derived from an EMBL/GenBank/DDBJ whole genome shotgun (WGS) entry which is preliminary data.</text>
</comment>
<dbReference type="EMBL" id="VIVK01000001">
    <property type="protein sequence ID" value="TWD79697.1"/>
    <property type="molecule type" value="Genomic_DNA"/>
</dbReference>
<feature type="transmembrane region" description="Helical" evidence="8">
    <location>
        <begin position="45"/>
        <end position="64"/>
    </location>
</feature>
<keyword evidence="5 8" id="KW-1133">Transmembrane helix</keyword>
<evidence type="ECO:0000256" key="5">
    <source>
        <dbReference type="ARBA" id="ARBA00022989"/>
    </source>
</evidence>
<protein>
    <submittedName>
        <fullName evidence="9">Alpha-1,6-mannosyltransferase</fullName>
    </submittedName>
</protein>
<dbReference type="GO" id="GO:0016020">
    <property type="term" value="C:membrane"/>
    <property type="evidence" value="ECO:0007669"/>
    <property type="project" value="UniProtKB-SubCell"/>
</dbReference>
<sequence length="497" mass="51073">MVRGVVGAFVVAAASLVTSVVPASSWVASLPIASDLRHSLPGRMIGLAFMVFGLGLLGWAWLSVGRDVLAGVQHRLLPLVAAWCAPLLFTPPLFSRDAWSYAAQGALVSHGLDPYALGPGALSGRVIEAVDPMWMNTPAPYGPLPLAYGGLAAQVTLDPYLLMLAHRALALLGIVLIAWAIPKLAVACRVDPTIATWLVVANPMLITHGLGAAHNDVLMLGLACSAFAIALTGQWGTAAVIAGTAAAVKAPGGLVVIAIAAVMSPLAGRALRLASLAIAGVVSVLTLVTIGELTGVGSGWLGALDVPGLVRSPFSIANLLGMGTSGVLEWLGADTAAQEALQVIRLLGILTALTLIAVLGLRSHIHQAARAVGVALLAVILLGPTAHDWYFLWCLPFLAVARPGRRLTTAVVGVSLILTIAAPLNSSLRGAVIPILVTTALVLVVAGALLGHLRTLLPAPQAATGGREPRIVGTRLVSSIRERRNGEIRSATSTSRS</sequence>
<dbReference type="Proteomes" id="UP000318380">
    <property type="component" value="Unassembled WGS sequence"/>
</dbReference>
<feature type="transmembrane region" description="Helical" evidence="8">
    <location>
        <begin position="407"/>
        <end position="425"/>
    </location>
</feature>
<feature type="transmembrane region" description="Helical" evidence="8">
    <location>
        <begin position="160"/>
        <end position="181"/>
    </location>
</feature>
<evidence type="ECO:0000256" key="2">
    <source>
        <dbReference type="ARBA" id="ARBA00022676"/>
    </source>
</evidence>
<keyword evidence="2 9" id="KW-0328">Glycosyltransferase</keyword>
<keyword evidence="4 8" id="KW-0812">Transmembrane</keyword>
<keyword evidence="10" id="KW-1185">Reference proteome</keyword>
<dbReference type="GO" id="GO:0016757">
    <property type="term" value="F:glycosyltransferase activity"/>
    <property type="evidence" value="ECO:0007669"/>
    <property type="project" value="UniProtKB-KW"/>
</dbReference>
<evidence type="ECO:0000313" key="10">
    <source>
        <dbReference type="Proteomes" id="UP000318380"/>
    </source>
</evidence>
<evidence type="ECO:0000256" key="4">
    <source>
        <dbReference type="ARBA" id="ARBA00022692"/>
    </source>
</evidence>
<evidence type="ECO:0000256" key="7">
    <source>
        <dbReference type="ARBA" id="ARBA00043987"/>
    </source>
</evidence>
<feature type="transmembrane region" description="Helical" evidence="8">
    <location>
        <begin position="270"/>
        <end position="290"/>
    </location>
</feature>